<dbReference type="Proteomes" id="UP000827721">
    <property type="component" value="Unassembled WGS sequence"/>
</dbReference>
<feature type="domain" description="DUF3741" evidence="2">
    <location>
        <begin position="59"/>
        <end position="74"/>
    </location>
</feature>
<evidence type="ECO:0000259" key="2">
    <source>
        <dbReference type="Pfam" id="PF14383"/>
    </source>
</evidence>
<sequence length="416" mass="47101">MVGTQNADSGCFSGILRRLLCQGSLQTHPSDQIPELNRADFDEPKKEPATQAKIQTPGAPGVVARLMGLESLPEPNWIPTGKAPDSVTRSRSVNFMDYLLKFDLSQATLHRRVRTSVSFREVPTPLHQQNNDLFVMYLDGVDEKKQMGSKVRKSGVEIGDLKQKEEKSKKNTRERLVVKKKESQEKSKRVSKFIDEPRRVSVKKHSKINNSCKGAKDLGAVLPSKKPVNRESGAILKKRSPVKPIRQKEALSKSKVTEKIKELEAAECSSENSSPVSVLDVSDFSIYDDTPFSEKDPRYMDLNSKWEASVKAVDSDYPSPNSTHILRNDDIESRLIKKKQYQSMDIQNTDYYSELAAKLCWFTEKAIMQSNWMPKKVLNFKDFEEICMEFGEHILATLLHQVVEELAGFNVENSAF</sequence>
<feature type="region of interest" description="Disordered" evidence="1">
    <location>
        <begin position="230"/>
        <end position="254"/>
    </location>
</feature>
<proteinExistence type="predicted"/>
<comment type="caution">
    <text evidence="3">The sequence shown here is derived from an EMBL/GenBank/DDBJ whole genome shotgun (WGS) entry which is preliminary data.</text>
</comment>
<gene>
    <name evidence="3" type="ORF">JRO89_XS12G0067100</name>
</gene>
<dbReference type="PANTHER" id="PTHR35499:SF4">
    <property type="entry name" value="ALC-INTERACTING PROTEIN 1"/>
    <property type="match status" value="1"/>
</dbReference>
<evidence type="ECO:0000256" key="1">
    <source>
        <dbReference type="SAM" id="MobiDB-lite"/>
    </source>
</evidence>
<dbReference type="InterPro" id="IPR032795">
    <property type="entry name" value="DUF3741-assoc"/>
</dbReference>
<dbReference type="EMBL" id="JAFEMO010000012">
    <property type="protein sequence ID" value="KAH7553851.1"/>
    <property type="molecule type" value="Genomic_DNA"/>
</dbReference>
<keyword evidence="4" id="KW-1185">Reference proteome</keyword>
<reference evidence="3 4" key="1">
    <citation type="submission" date="2021-02" db="EMBL/GenBank/DDBJ databases">
        <title>Plant Genome Project.</title>
        <authorList>
            <person name="Zhang R.-G."/>
        </authorList>
    </citation>
    <scope>NUCLEOTIDE SEQUENCE [LARGE SCALE GENOMIC DNA]</scope>
    <source>
        <tissue evidence="3">Leaves</tissue>
    </source>
</reference>
<name>A0ABQ8HBG9_9ROSI</name>
<dbReference type="Pfam" id="PF14383">
    <property type="entry name" value="VARLMGL"/>
    <property type="match status" value="1"/>
</dbReference>
<evidence type="ECO:0000313" key="4">
    <source>
        <dbReference type="Proteomes" id="UP000827721"/>
    </source>
</evidence>
<evidence type="ECO:0000313" key="3">
    <source>
        <dbReference type="EMBL" id="KAH7553851.1"/>
    </source>
</evidence>
<organism evidence="3 4">
    <name type="scientific">Xanthoceras sorbifolium</name>
    <dbReference type="NCBI Taxonomy" id="99658"/>
    <lineage>
        <taxon>Eukaryota</taxon>
        <taxon>Viridiplantae</taxon>
        <taxon>Streptophyta</taxon>
        <taxon>Embryophyta</taxon>
        <taxon>Tracheophyta</taxon>
        <taxon>Spermatophyta</taxon>
        <taxon>Magnoliopsida</taxon>
        <taxon>eudicotyledons</taxon>
        <taxon>Gunneridae</taxon>
        <taxon>Pentapetalae</taxon>
        <taxon>rosids</taxon>
        <taxon>malvids</taxon>
        <taxon>Sapindales</taxon>
        <taxon>Sapindaceae</taxon>
        <taxon>Xanthoceroideae</taxon>
        <taxon>Xanthoceras</taxon>
    </lineage>
</organism>
<feature type="region of interest" description="Disordered" evidence="1">
    <location>
        <begin position="162"/>
        <end position="192"/>
    </location>
</feature>
<dbReference type="PANTHER" id="PTHR35499">
    <property type="entry name" value="OS05G0128300 PROTEIN"/>
    <property type="match status" value="1"/>
</dbReference>
<accession>A0ABQ8HBG9</accession>
<protein>
    <recommendedName>
        <fullName evidence="2">DUF3741 domain-containing protein</fullName>
    </recommendedName>
</protein>